<protein>
    <recommendedName>
        <fullName evidence="1">Fibrinogen C-terminal domain-containing protein</fullName>
    </recommendedName>
</protein>
<organism evidence="2 3">
    <name type="scientific">Dreissena polymorpha</name>
    <name type="common">Zebra mussel</name>
    <name type="synonym">Mytilus polymorpha</name>
    <dbReference type="NCBI Taxonomy" id="45954"/>
    <lineage>
        <taxon>Eukaryota</taxon>
        <taxon>Metazoa</taxon>
        <taxon>Spiralia</taxon>
        <taxon>Lophotrochozoa</taxon>
        <taxon>Mollusca</taxon>
        <taxon>Bivalvia</taxon>
        <taxon>Autobranchia</taxon>
        <taxon>Heteroconchia</taxon>
        <taxon>Euheterodonta</taxon>
        <taxon>Imparidentia</taxon>
        <taxon>Neoheterodontei</taxon>
        <taxon>Myida</taxon>
        <taxon>Dreissenoidea</taxon>
        <taxon>Dreissenidae</taxon>
        <taxon>Dreissena</taxon>
    </lineage>
</organism>
<dbReference type="Pfam" id="PF00147">
    <property type="entry name" value="Fibrinogen_C"/>
    <property type="match status" value="1"/>
</dbReference>
<evidence type="ECO:0000313" key="2">
    <source>
        <dbReference type="EMBL" id="KAH3781647.1"/>
    </source>
</evidence>
<dbReference type="InterPro" id="IPR002181">
    <property type="entry name" value="Fibrinogen_a/b/g_C_dom"/>
</dbReference>
<dbReference type="AlphaFoldDB" id="A0A9D4EJW0"/>
<proteinExistence type="predicted"/>
<reference evidence="2" key="1">
    <citation type="journal article" date="2019" name="bioRxiv">
        <title>The Genome of the Zebra Mussel, Dreissena polymorpha: A Resource for Invasive Species Research.</title>
        <authorList>
            <person name="McCartney M.A."/>
            <person name="Auch B."/>
            <person name="Kono T."/>
            <person name="Mallez S."/>
            <person name="Zhang Y."/>
            <person name="Obille A."/>
            <person name="Becker A."/>
            <person name="Abrahante J.E."/>
            <person name="Garbe J."/>
            <person name="Badalamenti J.P."/>
            <person name="Herman A."/>
            <person name="Mangelson H."/>
            <person name="Liachko I."/>
            <person name="Sullivan S."/>
            <person name="Sone E.D."/>
            <person name="Koren S."/>
            <person name="Silverstein K.A.T."/>
            <person name="Beckman K.B."/>
            <person name="Gohl D.M."/>
        </authorList>
    </citation>
    <scope>NUCLEOTIDE SEQUENCE</scope>
    <source>
        <strain evidence="2">Duluth1</strain>
        <tissue evidence="2">Whole animal</tissue>
    </source>
</reference>
<dbReference type="PANTHER" id="PTHR19143">
    <property type="entry name" value="FIBRINOGEN/TENASCIN/ANGIOPOEITIN"/>
    <property type="match status" value="1"/>
</dbReference>
<dbReference type="InterPro" id="IPR014716">
    <property type="entry name" value="Fibrinogen_a/b/g_C_1"/>
</dbReference>
<feature type="domain" description="Fibrinogen C-terminal" evidence="1">
    <location>
        <begin position="4"/>
        <end position="133"/>
    </location>
</feature>
<gene>
    <name evidence="2" type="ORF">DPMN_159548</name>
</gene>
<dbReference type="EMBL" id="JAIWYP010000008">
    <property type="protein sequence ID" value="KAH3781647.1"/>
    <property type="molecule type" value="Genomic_DNA"/>
</dbReference>
<reference evidence="2" key="2">
    <citation type="submission" date="2020-11" db="EMBL/GenBank/DDBJ databases">
        <authorList>
            <person name="McCartney M.A."/>
            <person name="Auch B."/>
            <person name="Kono T."/>
            <person name="Mallez S."/>
            <person name="Becker A."/>
            <person name="Gohl D.M."/>
            <person name="Silverstein K.A.T."/>
            <person name="Koren S."/>
            <person name="Bechman K.B."/>
            <person name="Herman A."/>
            <person name="Abrahante J.E."/>
            <person name="Garbe J."/>
        </authorList>
    </citation>
    <scope>NUCLEOTIDE SEQUENCE</scope>
    <source>
        <strain evidence="2">Duluth1</strain>
        <tissue evidence="2">Whole animal</tissue>
    </source>
</reference>
<keyword evidence="3" id="KW-1185">Reference proteome</keyword>
<name>A0A9D4EJW0_DREPO</name>
<dbReference type="GO" id="GO:0005615">
    <property type="term" value="C:extracellular space"/>
    <property type="evidence" value="ECO:0007669"/>
    <property type="project" value="TreeGrafter"/>
</dbReference>
<dbReference type="InterPro" id="IPR036056">
    <property type="entry name" value="Fibrinogen-like_C"/>
</dbReference>
<sequence>MTFYSRSELRIELMNSRLRTGYGMYSNFWVSASPNYTLNVDRGHGNISLEDTFGMDFYAGYRFLTYDNGDINNASLIGHGGWWYRGCSYCGTVNLNGQYITPGTRNYPYEHAAVFYYSFDLYFSLKETKMMFRRI</sequence>
<dbReference type="Gene3D" id="3.90.215.10">
    <property type="entry name" value="Gamma Fibrinogen, chain A, domain 1"/>
    <property type="match status" value="1"/>
</dbReference>
<dbReference type="Proteomes" id="UP000828390">
    <property type="component" value="Unassembled WGS sequence"/>
</dbReference>
<dbReference type="InterPro" id="IPR050373">
    <property type="entry name" value="Fibrinogen_C-term_domain"/>
</dbReference>
<comment type="caution">
    <text evidence="2">The sequence shown here is derived from an EMBL/GenBank/DDBJ whole genome shotgun (WGS) entry which is preliminary data.</text>
</comment>
<dbReference type="SUPFAM" id="SSF56496">
    <property type="entry name" value="Fibrinogen C-terminal domain-like"/>
    <property type="match status" value="1"/>
</dbReference>
<evidence type="ECO:0000259" key="1">
    <source>
        <dbReference type="Pfam" id="PF00147"/>
    </source>
</evidence>
<evidence type="ECO:0000313" key="3">
    <source>
        <dbReference type="Proteomes" id="UP000828390"/>
    </source>
</evidence>
<accession>A0A9D4EJW0</accession>